<name>A0A8J2LX96_9HEXA</name>
<protein>
    <submittedName>
        <fullName evidence="1">Uncharacterized protein</fullName>
    </submittedName>
</protein>
<sequence length="80" mass="9659">FYTSIKNIYYTRSYPHRRRSLTDEHLNLNPETRWPIFYSHNQFPADFFQFPKHPGTHVIHILPGAHGSGKFKRIRMMKTK</sequence>
<evidence type="ECO:0000313" key="2">
    <source>
        <dbReference type="Proteomes" id="UP000708208"/>
    </source>
</evidence>
<dbReference type="EMBL" id="CAJVCH010555121">
    <property type="protein sequence ID" value="CAG7830285.1"/>
    <property type="molecule type" value="Genomic_DNA"/>
</dbReference>
<proteinExistence type="predicted"/>
<comment type="caution">
    <text evidence="1">The sequence shown here is derived from an EMBL/GenBank/DDBJ whole genome shotgun (WGS) entry which is preliminary data.</text>
</comment>
<reference evidence="1" key="1">
    <citation type="submission" date="2021-06" db="EMBL/GenBank/DDBJ databases">
        <authorList>
            <person name="Hodson N. C."/>
            <person name="Mongue J. A."/>
            <person name="Jaron S. K."/>
        </authorList>
    </citation>
    <scope>NUCLEOTIDE SEQUENCE</scope>
</reference>
<keyword evidence="2" id="KW-1185">Reference proteome</keyword>
<organism evidence="1 2">
    <name type="scientific">Allacma fusca</name>
    <dbReference type="NCBI Taxonomy" id="39272"/>
    <lineage>
        <taxon>Eukaryota</taxon>
        <taxon>Metazoa</taxon>
        <taxon>Ecdysozoa</taxon>
        <taxon>Arthropoda</taxon>
        <taxon>Hexapoda</taxon>
        <taxon>Collembola</taxon>
        <taxon>Symphypleona</taxon>
        <taxon>Sminthuridae</taxon>
        <taxon>Allacma</taxon>
    </lineage>
</organism>
<gene>
    <name evidence="1" type="ORF">AFUS01_LOCUS40098</name>
</gene>
<feature type="non-terminal residue" evidence="1">
    <location>
        <position position="1"/>
    </location>
</feature>
<accession>A0A8J2LX96</accession>
<dbReference type="Proteomes" id="UP000708208">
    <property type="component" value="Unassembled WGS sequence"/>
</dbReference>
<evidence type="ECO:0000313" key="1">
    <source>
        <dbReference type="EMBL" id="CAG7830285.1"/>
    </source>
</evidence>
<dbReference type="AlphaFoldDB" id="A0A8J2LX96"/>